<dbReference type="CDD" id="cd03221">
    <property type="entry name" value="ABCF_EF-3"/>
    <property type="match status" value="2"/>
</dbReference>
<accession>A0ABU3C049</accession>
<dbReference type="InterPro" id="IPR003593">
    <property type="entry name" value="AAA+_ATPase"/>
</dbReference>
<dbReference type="InterPro" id="IPR027417">
    <property type="entry name" value="P-loop_NTPase"/>
</dbReference>
<comment type="domain">
    <text evidence="7">The arm domain is inserted in the first ABC transporter domain. Probably contacts ribosomal protein L1.</text>
</comment>
<name>A0ABU3C049_9GAMM</name>
<comment type="caution">
    <text evidence="9">The sequence shown here is derived from an EMBL/GenBank/DDBJ whole genome shotgun (WGS) entry which is preliminary data.</text>
</comment>
<dbReference type="InterPro" id="IPR022374">
    <property type="entry name" value="EttA"/>
</dbReference>
<sequence>MSQYIYTMNRVGKVVPPGKHILRDISLSFFPGAKIGVLGYNGAGKSTLLRIMAGVDTEIEGEARPMPGIRIGYLPQEPPLDDSKDVRGNIEEGVAEIKGQLDRFNEISNAFADPDADFDALLAEQASLQEAIEAADGWELDSRLDRAAAALNLPPWDADVSKLSGGERRRVALCKLLLEKPDMLLLDEPTNHLDAESVAWLERFLADFPGTVVAVTHDRYFLDNVAGWILELDRGHGIPFEGNYSAWLEAKEKRLAREQKSEDAHQKAIKAELEWVRTNPKGRQAKNKARLKQFEELASREHQKRSETNEIYIPPGPRLGEQVFELAGVSKAYGDRTLYQDFNLRIPRGAIVGIIGPNGVGKTTLFRLLTGEEQPDAGEVTVGDTVEPAYVSQSRDSLDGGKTVWEEIGDGQDIIRVGHYEVPSRAYVGRFNFKGGDQQKRIGDLSGGERNRVHLAKLLRAGGNVLLLDEPTNDLDVETLRALEEALLVFPGCVLVISHDRWFLDRIASHILAFEADGPVFLEGNFQDYEADRKRRLGDAADAPTKSKHRKLA</sequence>
<dbReference type="Pfam" id="PF12848">
    <property type="entry name" value="ABC_tran_Xtn"/>
    <property type="match status" value="1"/>
</dbReference>
<dbReference type="NCBIfam" id="NF008775">
    <property type="entry name" value="PRK11819.1"/>
    <property type="match status" value="1"/>
</dbReference>
<dbReference type="SUPFAM" id="SSF52540">
    <property type="entry name" value="P-loop containing nucleoside triphosphate hydrolases"/>
    <property type="match status" value="2"/>
</dbReference>
<comment type="similarity">
    <text evidence="1 7">Belongs to the ABC transporter superfamily. ABCF family. Translational throttle EttA subfamily.</text>
</comment>
<comment type="catalytic activity">
    <reaction evidence="7">
        <text>ATP + H2O = ADP + phosphate + H(+)</text>
        <dbReference type="Rhea" id="RHEA:13065"/>
        <dbReference type="ChEBI" id="CHEBI:15377"/>
        <dbReference type="ChEBI" id="CHEBI:15378"/>
        <dbReference type="ChEBI" id="CHEBI:30616"/>
        <dbReference type="ChEBI" id="CHEBI:43474"/>
        <dbReference type="ChEBI" id="CHEBI:456216"/>
    </reaction>
</comment>
<proteinExistence type="inferred from homology"/>
<evidence type="ECO:0000313" key="9">
    <source>
        <dbReference type="EMBL" id="MDT0634934.1"/>
    </source>
</evidence>
<keyword evidence="4 7" id="KW-0547">Nucleotide-binding</keyword>
<evidence type="ECO:0000259" key="8">
    <source>
        <dbReference type="PROSITE" id="PS50893"/>
    </source>
</evidence>
<comment type="subunit">
    <text evidence="7">Monomer. Probably contacts ribosomal proteins L1, L5, L33 and S7, the 16S and 23S rRNA and the P-site containing tRNA(fMet).</text>
</comment>
<dbReference type="PANTHER" id="PTHR43858">
    <property type="entry name" value="ENERGY-DEPENDENT TRANSLATIONAL THROTTLE PROTEIN ETTA"/>
    <property type="match status" value="1"/>
</dbReference>
<evidence type="ECO:0000256" key="6">
    <source>
        <dbReference type="ARBA" id="ARBA00022845"/>
    </source>
</evidence>
<dbReference type="InterPro" id="IPR017871">
    <property type="entry name" value="ABC_transporter-like_CS"/>
</dbReference>
<keyword evidence="7" id="KW-0694">RNA-binding</keyword>
<evidence type="ECO:0000256" key="3">
    <source>
        <dbReference type="ARBA" id="ARBA00022730"/>
    </source>
</evidence>
<keyword evidence="7" id="KW-0963">Cytoplasm</keyword>
<keyword evidence="10" id="KW-1185">Reference proteome</keyword>
<organism evidence="9 10">
    <name type="scientific">Spectribacter hydrogenoxidans</name>
    <dbReference type="NCBI Taxonomy" id="3075608"/>
    <lineage>
        <taxon>Bacteria</taxon>
        <taxon>Pseudomonadati</taxon>
        <taxon>Pseudomonadota</taxon>
        <taxon>Gammaproteobacteria</taxon>
        <taxon>Salinisphaerales</taxon>
        <taxon>Salinisphaeraceae</taxon>
        <taxon>Spectribacter</taxon>
    </lineage>
</organism>
<dbReference type="RefSeq" id="WP_311652765.1">
    <property type="nucleotide sequence ID" value="NZ_JAVRIB010000007.1"/>
</dbReference>
<keyword evidence="5 7" id="KW-0067">ATP-binding</keyword>
<keyword evidence="7" id="KW-0677">Repeat</keyword>
<evidence type="ECO:0000313" key="10">
    <source>
        <dbReference type="Proteomes" id="UP001251857"/>
    </source>
</evidence>
<feature type="domain" description="ABC transporter" evidence="8">
    <location>
        <begin position="324"/>
        <end position="541"/>
    </location>
</feature>
<evidence type="ECO:0000256" key="4">
    <source>
        <dbReference type="ARBA" id="ARBA00022741"/>
    </source>
</evidence>
<dbReference type="PANTHER" id="PTHR43858:SF1">
    <property type="entry name" value="ABC TRANSPORTER-RELATED PROTEIN"/>
    <property type="match status" value="1"/>
</dbReference>
<comment type="function">
    <text evidence="7">A translation factor that gates the progression of the 70S ribosomal initiation complex (IC, containing tRNA(fMet) in the P-site) into the translation elongation cycle by using a mechanism sensitive to the ATP/ADP ratio. Binds to the 70S ribosome E-site where it modulates the state of the translating ribosome during subunit translocation. ATP hydrolysis probably frees it from the ribosome, which can enter the elongation phase.</text>
</comment>
<feature type="binding site" evidence="7">
    <location>
        <begin position="39"/>
        <end position="46"/>
    </location>
    <ligand>
        <name>ATP</name>
        <dbReference type="ChEBI" id="CHEBI:30616"/>
        <label>1</label>
    </ligand>
</feature>
<comment type="domain">
    <text evidence="7">The P-site tRNA interaction motif (PtIM domain) probably interacts with the P-site tRNA(fMet) as well as the 23S rRNA.</text>
</comment>
<keyword evidence="7" id="KW-0648">Protein biosynthesis</keyword>
<dbReference type="EC" id="3.6.1.-" evidence="7"/>
<reference evidence="9 10" key="1">
    <citation type="submission" date="2023-09" db="EMBL/GenBank/DDBJ databases">
        <authorList>
            <person name="Rey-Velasco X."/>
        </authorList>
    </citation>
    <scope>NUCLEOTIDE SEQUENCE [LARGE SCALE GENOMIC DNA]</scope>
    <source>
        <strain evidence="9 10">W335</strain>
    </source>
</reference>
<dbReference type="SMART" id="SM00382">
    <property type="entry name" value="AAA"/>
    <property type="match status" value="2"/>
</dbReference>
<evidence type="ECO:0000256" key="7">
    <source>
        <dbReference type="HAMAP-Rule" id="MF_00847"/>
    </source>
</evidence>
<feature type="region of interest" description="Arm" evidence="7">
    <location>
        <begin position="95"/>
        <end position="139"/>
    </location>
</feature>
<keyword evidence="3 7" id="KW-0699">rRNA-binding</keyword>
<keyword evidence="6 7" id="KW-0810">Translation regulation</keyword>
<dbReference type="InterPro" id="IPR003439">
    <property type="entry name" value="ABC_transporter-like_ATP-bd"/>
</dbReference>
<keyword evidence="7" id="KW-0378">Hydrolase</keyword>
<dbReference type="NCBIfam" id="TIGR03719">
    <property type="entry name" value="ABC_ABC_ChvD"/>
    <property type="match status" value="1"/>
</dbReference>
<feature type="domain" description="ABC transporter" evidence="8">
    <location>
        <begin position="6"/>
        <end position="259"/>
    </location>
</feature>
<evidence type="ECO:0000256" key="5">
    <source>
        <dbReference type="ARBA" id="ARBA00022840"/>
    </source>
</evidence>
<feature type="region of interest" description="PtIM" evidence="7">
    <location>
        <begin position="242"/>
        <end position="322"/>
    </location>
</feature>
<dbReference type="InterPro" id="IPR032781">
    <property type="entry name" value="ABC_tran_Xtn"/>
</dbReference>
<dbReference type="Gene3D" id="3.40.50.300">
    <property type="entry name" value="P-loop containing nucleotide triphosphate hydrolases"/>
    <property type="match status" value="2"/>
</dbReference>
<protein>
    <recommendedName>
        <fullName evidence="7">Energy-dependent translational throttle protein EttA</fullName>
        <ecNumber evidence="7">3.6.1.-</ecNumber>
    </recommendedName>
    <alternativeName>
        <fullName evidence="7">Translational regulatory factor EttA</fullName>
    </alternativeName>
</protein>
<dbReference type="EMBL" id="JAVRIB010000007">
    <property type="protein sequence ID" value="MDT0634934.1"/>
    <property type="molecule type" value="Genomic_DNA"/>
</dbReference>
<dbReference type="PROSITE" id="PS00211">
    <property type="entry name" value="ABC_TRANSPORTER_1"/>
    <property type="match status" value="1"/>
</dbReference>
<dbReference type="Pfam" id="PF00005">
    <property type="entry name" value="ABC_tran"/>
    <property type="match status" value="2"/>
</dbReference>
<gene>
    <name evidence="7 9" type="primary">ettA</name>
    <name evidence="9" type="ORF">RM532_08165</name>
</gene>
<evidence type="ECO:0000256" key="1">
    <source>
        <dbReference type="ARBA" id="ARBA00005868"/>
    </source>
</evidence>
<dbReference type="HAMAP" id="MF_00847">
    <property type="entry name" value="EttA"/>
    <property type="match status" value="1"/>
</dbReference>
<dbReference type="Proteomes" id="UP001251857">
    <property type="component" value="Unassembled WGS sequence"/>
</dbReference>
<feature type="binding site" evidence="7">
    <location>
        <begin position="356"/>
        <end position="363"/>
    </location>
    <ligand>
        <name>ATP</name>
        <dbReference type="ChEBI" id="CHEBI:30616"/>
        <label>2</label>
    </ligand>
</feature>
<comment type="subcellular location">
    <subcellularLocation>
        <location evidence="7">Cytoplasm</location>
    </subcellularLocation>
    <text evidence="7">Associates with ribosomes and polysomes.</text>
</comment>
<dbReference type="PROSITE" id="PS50893">
    <property type="entry name" value="ABC_TRANSPORTER_2"/>
    <property type="match status" value="2"/>
</dbReference>
<keyword evidence="2 7" id="KW-0820">tRNA-binding</keyword>
<evidence type="ECO:0000256" key="2">
    <source>
        <dbReference type="ARBA" id="ARBA00022555"/>
    </source>
</evidence>